<reference evidence="2 3" key="1">
    <citation type="submission" date="2019-06" db="EMBL/GenBank/DDBJ databases">
        <title>Discovery of a novel chromosome fission-fusion reversal in muntjac.</title>
        <authorList>
            <person name="Mudd A.B."/>
            <person name="Bredeson J.V."/>
            <person name="Baum R."/>
            <person name="Hockemeyer D."/>
            <person name="Rokhsar D.S."/>
        </authorList>
    </citation>
    <scope>NUCLEOTIDE SEQUENCE [LARGE SCALE GENOMIC DNA]</scope>
    <source>
        <strain evidence="2">UTSW_UCB_Mm</strain>
        <tissue evidence="2">Fibroblast cell line</tissue>
    </source>
</reference>
<proteinExistence type="predicted"/>
<evidence type="ECO:0000313" key="3">
    <source>
        <dbReference type="Proteomes" id="UP000326458"/>
    </source>
</evidence>
<dbReference type="InterPro" id="IPR036291">
    <property type="entry name" value="NAD(P)-bd_dom_sf"/>
</dbReference>
<dbReference type="PANTHER" id="PTHR46029:SF3">
    <property type="entry name" value="C-TERMINAL-BINDING PROTEIN 2"/>
    <property type="match status" value="1"/>
</dbReference>
<evidence type="ECO:0000313" key="2">
    <source>
        <dbReference type="EMBL" id="KAB0348084.1"/>
    </source>
</evidence>
<sequence>MTVVDKHKGKQQRLDRICKGIRPQIMNGPLLPAPWWRFWLVLNEAVGAMLYHTITLTREDPEKFKALRVIVRIGSGYDNISTADSTICHILNLSARNIWLHWASLASVTMGQAAAIRAKAFGFSVLFHNPYLQDGVERSLGVYYCVSLHCNPNEHHHLINEARSPPSGRLVDEKALAQALIEASLEMREAAATEIRWAITAPWSAIDQQAVHPELNGATYGLPAAKEGINPRGILVIHSLPTLAHPSQTPSPDPPTKYGDNREHPNKQ</sequence>
<dbReference type="GO" id="GO:0003714">
    <property type="term" value="F:transcription corepressor activity"/>
    <property type="evidence" value="ECO:0007669"/>
    <property type="project" value="TreeGrafter"/>
</dbReference>
<dbReference type="AlphaFoldDB" id="A0A5N3VG51"/>
<dbReference type="GO" id="GO:0005634">
    <property type="term" value="C:nucleus"/>
    <property type="evidence" value="ECO:0007669"/>
    <property type="project" value="TreeGrafter"/>
</dbReference>
<dbReference type="Gene3D" id="3.40.50.720">
    <property type="entry name" value="NAD(P)-binding Rossmann-like Domain"/>
    <property type="match status" value="2"/>
</dbReference>
<feature type="region of interest" description="Disordered" evidence="1">
    <location>
        <begin position="243"/>
        <end position="268"/>
    </location>
</feature>
<dbReference type="Proteomes" id="UP000326458">
    <property type="component" value="Unassembled WGS sequence"/>
</dbReference>
<dbReference type="SUPFAM" id="SSF51735">
    <property type="entry name" value="NAD(P)-binding Rossmann-fold domains"/>
    <property type="match status" value="1"/>
</dbReference>
<gene>
    <name evidence="2" type="ORF">FD754_012941</name>
</gene>
<accession>A0A5N3VG51</accession>
<dbReference type="EMBL" id="VCEA01000002">
    <property type="protein sequence ID" value="KAB0348084.1"/>
    <property type="molecule type" value="Genomic_DNA"/>
</dbReference>
<dbReference type="InterPro" id="IPR051638">
    <property type="entry name" value="CTBP_dehydrogenase"/>
</dbReference>
<dbReference type="GO" id="GO:0006357">
    <property type="term" value="P:regulation of transcription by RNA polymerase II"/>
    <property type="evidence" value="ECO:0007669"/>
    <property type="project" value="TreeGrafter"/>
</dbReference>
<dbReference type="GO" id="GO:0140297">
    <property type="term" value="F:DNA-binding transcription factor binding"/>
    <property type="evidence" value="ECO:0007669"/>
    <property type="project" value="TreeGrafter"/>
</dbReference>
<organism evidence="2 3">
    <name type="scientific">Muntiacus muntjak</name>
    <name type="common">Barking deer</name>
    <name type="synonym">Indian muntjac</name>
    <dbReference type="NCBI Taxonomy" id="9888"/>
    <lineage>
        <taxon>Eukaryota</taxon>
        <taxon>Metazoa</taxon>
        <taxon>Chordata</taxon>
        <taxon>Craniata</taxon>
        <taxon>Vertebrata</taxon>
        <taxon>Euteleostomi</taxon>
        <taxon>Mammalia</taxon>
        <taxon>Eutheria</taxon>
        <taxon>Laurasiatheria</taxon>
        <taxon>Artiodactyla</taxon>
        <taxon>Ruminantia</taxon>
        <taxon>Pecora</taxon>
        <taxon>Cervidae</taxon>
        <taxon>Muntiacinae</taxon>
        <taxon>Muntiacus</taxon>
    </lineage>
</organism>
<protein>
    <submittedName>
        <fullName evidence="2">Uncharacterized protein</fullName>
    </submittedName>
</protein>
<dbReference type="PANTHER" id="PTHR46029">
    <property type="entry name" value="C-TERMINAL-BINDING PROTEIN"/>
    <property type="match status" value="1"/>
</dbReference>
<dbReference type="GO" id="GO:0003713">
    <property type="term" value="F:transcription coactivator activity"/>
    <property type="evidence" value="ECO:0007669"/>
    <property type="project" value="TreeGrafter"/>
</dbReference>
<comment type="caution">
    <text evidence="2">The sequence shown here is derived from an EMBL/GenBank/DDBJ whole genome shotgun (WGS) entry which is preliminary data.</text>
</comment>
<evidence type="ECO:0000256" key="1">
    <source>
        <dbReference type="SAM" id="MobiDB-lite"/>
    </source>
</evidence>
<dbReference type="GO" id="GO:0001221">
    <property type="term" value="F:transcription coregulator binding"/>
    <property type="evidence" value="ECO:0007669"/>
    <property type="project" value="TreeGrafter"/>
</dbReference>
<feature type="compositionally biased region" description="Basic and acidic residues" evidence="1">
    <location>
        <begin position="259"/>
        <end position="268"/>
    </location>
</feature>
<keyword evidence="3" id="KW-1185">Reference proteome</keyword>
<name>A0A5N3VG51_MUNMU</name>
<dbReference type="SUPFAM" id="SSF52283">
    <property type="entry name" value="Formate/glycerate dehydrogenase catalytic domain-like"/>
    <property type="match status" value="1"/>
</dbReference>